<accession>A0A2K0UEH8</accession>
<organism evidence="2 3">
    <name type="scientific">Trichoderma harzianum</name>
    <name type="common">Hypocrea lixii</name>
    <dbReference type="NCBI Taxonomy" id="5544"/>
    <lineage>
        <taxon>Eukaryota</taxon>
        <taxon>Fungi</taxon>
        <taxon>Dikarya</taxon>
        <taxon>Ascomycota</taxon>
        <taxon>Pezizomycotina</taxon>
        <taxon>Sordariomycetes</taxon>
        <taxon>Hypocreomycetidae</taxon>
        <taxon>Hypocreales</taxon>
        <taxon>Hypocreaceae</taxon>
        <taxon>Trichoderma</taxon>
    </lineage>
</organism>
<dbReference type="AlphaFoldDB" id="A0A2K0UEH8"/>
<proteinExistence type="predicted"/>
<evidence type="ECO:0000256" key="1">
    <source>
        <dbReference type="SAM" id="MobiDB-lite"/>
    </source>
</evidence>
<feature type="compositionally biased region" description="Basic and acidic residues" evidence="1">
    <location>
        <begin position="152"/>
        <end position="169"/>
    </location>
</feature>
<dbReference type="EMBL" id="MTYI01000048">
    <property type="protein sequence ID" value="PNP56173.1"/>
    <property type="molecule type" value="Genomic_DNA"/>
</dbReference>
<feature type="compositionally biased region" description="Polar residues" evidence="1">
    <location>
        <begin position="50"/>
        <end position="66"/>
    </location>
</feature>
<dbReference type="OrthoDB" id="5383057at2759"/>
<evidence type="ECO:0000313" key="2">
    <source>
        <dbReference type="EMBL" id="PNP56173.1"/>
    </source>
</evidence>
<protein>
    <submittedName>
        <fullName evidence="2">Uncharacterized protein</fullName>
    </submittedName>
</protein>
<name>A0A2K0UEH8_TRIHA</name>
<feature type="compositionally biased region" description="Basic and acidic residues" evidence="1">
    <location>
        <begin position="86"/>
        <end position="113"/>
    </location>
</feature>
<feature type="region of interest" description="Disordered" evidence="1">
    <location>
        <begin position="1"/>
        <end position="169"/>
    </location>
</feature>
<dbReference type="Proteomes" id="UP000236290">
    <property type="component" value="Unassembled WGS sequence"/>
</dbReference>
<sequence>MPTLRERKNPGAGTKVNPGKDAPVHREAAGLVAPESLAAESVQHGGEFAQNRNAQQEGITGSSLKTQFDREGVSGGKSVSEAAAQHIKDTKGLHGKKMKEGVDQGKAGEKNDGLARALRSEPGSEDDPSRLAEAQMFQRGGLGARGAGPRQAHLEGETIYDKLDSETSL</sequence>
<evidence type="ECO:0000313" key="3">
    <source>
        <dbReference type="Proteomes" id="UP000236290"/>
    </source>
</evidence>
<gene>
    <name evidence="2" type="ORF">THARTR1_03698</name>
</gene>
<comment type="caution">
    <text evidence="2">The sequence shown here is derived from an EMBL/GenBank/DDBJ whole genome shotgun (WGS) entry which is preliminary data.</text>
</comment>
<reference evidence="2 3" key="1">
    <citation type="submission" date="2017-02" db="EMBL/GenBank/DDBJ databases">
        <title>Genomes of Trichoderma spp. with biocontrol activity.</title>
        <authorList>
            <person name="Gardiner D."/>
            <person name="Kazan K."/>
            <person name="Vos C."/>
            <person name="Harvey P."/>
        </authorList>
    </citation>
    <scope>NUCLEOTIDE SEQUENCE [LARGE SCALE GENOMIC DNA]</scope>
    <source>
        <strain evidence="2 3">Tr1</strain>
    </source>
</reference>